<dbReference type="STRING" id="1344418.A0A1D2V8Y7"/>
<proteinExistence type="inferred from homology"/>
<dbReference type="OrthoDB" id="10009287at2759"/>
<feature type="transmembrane region" description="Helical" evidence="8">
    <location>
        <begin position="74"/>
        <end position="103"/>
    </location>
</feature>
<feature type="non-terminal residue" evidence="9">
    <location>
        <position position="1"/>
    </location>
</feature>
<keyword evidence="4 8" id="KW-0812">Transmembrane</keyword>
<reference evidence="10" key="1">
    <citation type="submission" date="2016-05" db="EMBL/GenBank/DDBJ databases">
        <title>Comparative genomics of biotechnologically important yeasts.</title>
        <authorList>
            <consortium name="DOE Joint Genome Institute"/>
            <person name="Riley R."/>
            <person name="Haridas S."/>
            <person name="Wolfe K.H."/>
            <person name="Lopes M.R."/>
            <person name="Hittinger C.T."/>
            <person name="Goker M."/>
            <person name="Salamov A."/>
            <person name="Wisecaver J."/>
            <person name="Long T.M."/>
            <person name="Aerts A.L."/>
            <person name="Barry K."/>
            <person name="Choi C."/>
            <person name="Clum A."/>
            <person name="Coughlan A.Y."/>
            <person name="Deshpande S."/>
            <person name="Douglass A.P."/>
            <person name="Hanson S.J."/>
            <person name="Klenk H.-P."/>
            <person name="Labutti K."/>
            <person name="Lapidus A."/>
            <person name="Lindquist E."/>
            <person name="Lipzen A."/>
            <person name="Meier-Kolthoff J.P."/>
            <person name="Ohm R.A."/>
            <person name="Otillar R.P."/>
            <person name="Pangilinan J."/>
            <person name="Peng Y."/>
            <person name="Rokas A."/>
            <person name="Rosa C.A."/>
            <person name="Scheuner C."/>
            <person name="Sibirny A.A."/>
            <person name="Slot J.C."/>
            <person name="Stielow J.B."/>
            <person name="Sun H."/>
            <person name="Kurtzman C.P."/>
            <person name="Blackwell M."/>
            <person name="Grigoriev I.V."/>
            <person name="Jeffries T.W."/>
        </authorList>
    </citation>
    <scope>NUCLEOTIDE SEQUENCE [LARGE SCALE GENOMIC DNA]</scope>
    <source>
        <strain evidence="10">DSM 1968</strain>
    </source>
</reference>
<keyword evidence="5 8" id="KW-1133">Transmembrane helix</keyword>
<organism evidence="9 10">
    <name type="scientific">Ascoidea rubescens DSM 1968</name>
    <dbReference type="NCBI Taxonomy" id="1344418"/>
    <lineage>
        <taxon>Eukaryota</taxon>
        <taxon>Fungi</taxon>
        <taxon>Dikarya</taxon>
        <taxon>Ascomycota</taxon>
        <taxon>Saccharomycotina</taxon>
        <taxon>Saccharomycetes</taxon>
        <taxon>Ascoideaceae</taxon>
        <taxon>Ascoidea</taxon>
    </lineage>
</organism>
<dbReference type="PANTHER" id="PTHR12300">
    <property type="entry name" value="HVA22-LIKE PROTEINS"/>
    <property type="match status" value="1"/>
</dbReference>
<evidence type="ECO:0000313" key="10">
    <source>
        <dbReference type="Proteomes" id="UP000095038"/>
    </source>
</evidence>
<dbReference type="InParanoid" id="A0A1D2V8Y7"/>
<keyword evidence="10" id="KW-1185">Reference proteome</keyword>
<dbReference type="GeneID" id="30963119"/>
<dbReference type="InterPro" id="IPR004345">
    <property type="entry name" value="TB2_DP1_HVA22"/>
</dbReference>
<evidence type="ECO:0000256" key="8">
    <source>
        <dbReference type="RuleBase" id="RU362006"/>
    </source>
</evidence>
<feature type="transmembrane region" description="Helical" evidence="8">
    <location>
        <begin position="21"/>
        <end position="41"/>
    </location>
</feature>
<evidence type="ECO:0000256" key="7">
    <source>
        <dbReference type="ARBA" id="ARBA00045873"/>
    </source>
</evidence>
<evidence type="ECO:0000256" key="3">
    <source>
        <dbReference type="ARBA" id="ARBA00019184"/>
    </source>
</evidence>
<evidence type="ECO:0000256" key="6">
    <source>
        <dbReference type="ARBA" id="ARBA00023136"/>
    </source>
</evidence>
<dbReference type="RefSeq" id="XP_020044411.1">
    <property type="nucleotide sequence ID" value="XM_020189483.1"/>
</dbReference>
<evidence type="ECO:0000256" key="4">
    <source>
        <dbReference type="ARBA" id="ARBA00022692"/>
    </source>
</evidence>
<accession>A0A1D2V8Y7</accession>
<comment type="similarity">
    <text evidence="2 8">Belongs to the DP1 family.</text>
</comment>
<dbReference type="Pfam" id="PF03134">
    <property type="entry name" value="TB2_DP1_HVA22"/>
    <property type="match status" value="1"/>
</dbReference>
<evidence type="ECO:0000256" key="2">
    <source>
        <dbReference type="ARBA" id="ARBA00008573"/>
    </source>
</evidence>
<evidence type="ECO:0000256" key="5">
    <source>
        <dbReference type="ARBA" id="ARBA00022989"/>
    </source>
</evidence>
<comment type="subcellular location">
    <subcellularLocation>
        <location evidence="1 8">Membrane</location>
        <topology evidence="1 8">Multi-pass membrane protein</topology>
    </subcellularLocation>
</comment>
<dbReference type="FunCoup" id="A0A1D2V8Y7">
    <property type="interactions" value="340"/>
</dbReference>
<keyword evidence="6 8" id="KW-0472">Membrane</keyword>
<sequence length="135" mass="15464">QFSSNKQLDFVEKKTKVPRSYAVLGVGALYVVNVLFNTFGIGELLSNLAGFGYPAYLSMKALRTTEKHDDSDLLVYWVVFGALSVAEYFSRTILYLVPFYYFFKTIFLLYLSSTTYRGANFIYTQFLGPMSEKFI</sequence>
<evidence type="ECO:0000313" key="9">
    <source>
        <dbReference type="EMBL" id="ODV58104.1"/>
    </source>
</evidence>
<dbReference type="PANTHER" id="PTHR12300:SF161">
    <property type="entry name" value="RECEPTOR EXPRESSION-ENHANCING PROTEIN"/>
    <property type="match status" value="1"/>
</dbReference>
<dbReference type="EMBL" id="KV454495">
    <property type="protein sequence ID" value="ODV58104.1"/>
    <property type="molecule type" value="Genomic_DNA"/>
</dbReference>
<comment type="caution">
    <text evidence="8">Lacks conserved residue(s) required for the propagation of feature annotation.</text>
</comment>
<protein>
    <recommendedName>
        <fullName evidence="3 8">Protein YOP1</fullName>
    </recommendedName>
</protein>
<gene>
    <name evidence="9" type="ORF">ASCRUDRAFT_17371</name>
</gene>
<evidence type="ECO:0000256" key="1">
    <source>
        <dbReference type="ARBA" id="ARBA00004141"/>
    </source>
</evidence>
<dbReference type="GO" id="GO:0016020">
    <property type="term" value="C:membrane"/>
    <property type="evidence" value="ECO:0007669"/>
    <property type="project" value="UniProtKB-SubCell"/>
</dbReference>
<dbReference type="AlphaFoldDB" id="A0A1D2V8Y7"/>
<name>A0A1D2V8Y7_9ASCO</name>
<dbReference type="Proteomes" id="UP000095038">
    <property type="component" value="Unassembled WGS sequence"/>
</dbReference>
<comment type="function">
    <text evidence="7">Required to generate and maintain the structure of the tubular endoplasmic reticulum network and the vacuole. Induces high curvature in membranes and causes membrane tubule formation. Involved in membrane/vesicle trafficking.</text>
</comment>
<feature type="non-terminal residue" evidence="9">
    <location>
        <position position="135"/>
    </location>
</feature>